<sequence>MEIVLGVLSYVWVCVLSAGELTYLSLFYPNRGMTLQLVVDGTRGLLGLILVLFIVLAQVRYYYSNRW</sequence>
<reference evidence="3" key="3">
    <citation type="journal article" date="2018" name="Nature">
        <title>A major lineage of non-tailed dsDNA viruses as unrecognized killers of marine bacteria.</title>
        <authorList>
            <person name="Kauffman K.M."/>
            <person name="Hussain F.A."/>
            <person name="Yang J."/>
            <person name="Arevalo P."/>
            <person name="Brown J.M."/>
            <person name="Chang W.K."/>
            <person name="VanInsberghe D."/>
            <person name="Elsherbini J."/>
            <person name="Sharma R.S."/>
            <person name="Cutler M.B."/>
            <person name="Kelly L."/>
            <person name="Polz M.F."/>
        </authorList>
    </citation>
    <scope>NUCLEOTIDE SEQUENCE</scope>
    <source>
        <strain evidence="3">10N.222.49.A5</strain>
    </source>
</reference>
<organism evidence="3 4">
    <name type="scientific">Vibrio breoganii</name>
    <dbReference type="NCBI Taxonomy" id="553239"/>
    <lineage>
        <taxon>Bacteria</taxon>
        <taxon>Pseudomonadati</taxon>
        <taxon>Pseudomonadota</taxon>
        <taxon>Gammaproteobacteria</taxon>
        <taxon>Vibrionales</taxon>
        <taxon>Vibrionaceae</taxon>
        <taxon>Vibrio</taxon>
    </lineage>
</organism>
<dbReference type="RefSeq" id="WP_102382252.1">
    <property type="nucleotide sequence ID" value="NZ_JABBXC010000030.1"/>
</dbReference>
<evidence type="ECO:0000313" key="2">
    <source>
        <dbReference type="EMBL" id="NMR69926.1"/>
    </source>
</evidence>
<keyword evidence="5" id="KW-1185">Reference proteome</keyword>
<accession>A0AAP8MT31</accession>
<keyword evidence="1" id="KW-0472">Membrane</keyword>
<proteinExistence type="predicted"/>
<reference evidence="3" key="2">
    <citation type="submission" date="2016-07" db="EMBL/GenBank/DDBJ databases">
        <authorList>
            <person name="Kauffman K."/>
            <person name="Arevalo P."/>
            <person name="Polz M.F."/>
        </authorList>
    </citation>
    <scope>NUCLEOTIDE SEQUENCE</scope>
    <source>
        <strain evidence="3">10N.222.49.A5</strain>
    </source>
</reference>
<keyword evidence="1" id="KW-1133">Transmembrane helix</keyword>
<keyword evidence="1" id="KW-0812">Transmembrane</keyword>
<reference evidence="2 5" key="4">
    <citation type="submission" date="2020-04" db="EMBL/GenBank/DDBJ databases">
        <title>WGS-Seq of Vibrio isolated by the O'Toole Lab.</title>
        <authorList>
            <person name="Mckone K.P."/>
            <person name="Whitaker R."/>
            <person name="Sevigney J.L."/>
            <person name="Herring J.B."/>
            <person name="O'Toole G."/>
        </authorList>
    </citation>
    <scope>NUCLEOTIDE SEQUENCE [LARGE SCALE GENOMIC DNA]</scope>
    <source>
        <strain evidence="2 5">BS_02</strain>
    </source>
</reference>
<reference evidence="4" key="1">
    <citation type="submission" date="2016-07" db="EMBL/GenBank/DDBJ databases">
        <title>Nontailed viruses are major unrecognized killers of bacteria in the ocean.</title>
        <authorList>
            <person name="Kauffman K."/>
            <person name="Hussain F."/>
            <person name="Yang J."/>
            <person name="Arevalo P."/>
            <person name="Brown J."/>
            <person name="Cutler M."/>
            <person name="Kelly L."/>
            <person name="Polz M.F."/>
        </authorList>
    </citation>
    <scope>NUCLEOTIDE SEQUENCE [LARGE SCALE GENOMIC DNA]</scope>
    <source>
        <strain evidence="4">10N.222.49.A5</strain>
    </source>
</reference>
<dbReference type="AlphaFoldDB" id="A0AAP8MT31"/>
<evidence type="ECO:0000256" key="1">
    <source>
        <dbReference type="SAM" id="Phobius"/>
    </source>
</evidence>
<evidence type="ECO:0000313" key="5">
    <source>
        <dbReference type="Proteomes" id="UP000590068"/>
    </source>
</evidence>
<comment type="caution">
    <text evidence="3">The sequence shown here is derived from an EMBL/GenBank/DDBJ whole genome shotgun (WGS) entry which is preliminary data.</text>
</comment>
<evidence type="ECO:0000313" key="3">
    <source>
        <dbReference type="EMBL" id="PMP06894.1"/>
    </source>
</evidence>
<gene>
    <name evidence="3" type="ORF">BCS93_16805</name>
    <name evidence="2" type="ORF">HJ568_08035</name>
</gene>
<protein>
    <submittedName>
        <fullName evidence="3">Uncharacterized protein</fullName>
    </submittedName>
</protein>
<dbReference type="Proteomes" id="UP000235611">
    <property type="component" value="Unassembled WGS sequence"/>
</dbReference>
<name>A0AAP8MT31_9VIBR</name>
<dbReference type="EMBL" id="JABCJR010000012">
    <property type="protein sequence ID" value="NMR69926.1"/>
    <property type="molecule type" value="Genomic_DNA"/>
</dbReference>
<dbReference type="Proteomes" id="UP000590068">
    <property type="component" value="Unassembled WGS sequence"/>
</dbReference>
<feature type="transmembrane region" description="Helical" evidence="1">
    <location>
        <begin position="42"/>
        <end position="63"/>
    </location>
</feature>
<evidence type="ECO:0000313" key="4">
    <source>
        <dbReference type="Proteomes" id="UP000235611"/>
    </source>
</evidence>
<dbReference type="EMBL" id="MDBO01000115">
    <property type="protein sequence ID" value="PMP06894.1"/>
    <property type="molecule type" value="Genomic_DNA"/>
</dbReference>